<proteinExistence type="predicted"/>
<evidence type="ECO:0000313" key="2">
    <source>
        <dbReference type="Proteomes" id="UP000015104"/>
    </source>
</evidence>
<name>T1KTH2_TETUR</name>
<dbReference type="EnsemblMetazoa" id="tetur20g03220.1">
    <property type="protein sequence ID" value="tetur20g03220.1"/>
    <property type="gene ID" value="tetur20g03220"/>
</dbReference>
<accession>T1KTH2</accession>
<dbReference type="AlphaFoldDB" id="T1KTH2"/>
<dbReference type="HOGENOM" id="CLU_3428684_0_0_1"/>
<reference evidence="1" key="2">
    <citation type="submission" date="2015-06" db="UniProtKB">
        <authorList>
            <consortium name="EnsemblMetazoa"/>
        </authorList>
    </citation>
    <scope>IDENTIFICATION</scope>
</reference>
<dbReference type="EMBL" id="CAEY01000525">
    <property type="status" value="NOT_ANNOTATED_CDS"/>
    <property type="molecule type" value="Genomic_DNA"/>
</dbReference>
<protein>
    <submittedName>
        <fullName evidence="1">Uncharacterized protein</fullName>
    </submittedName>
</protein>
<organism evidence="1 2">
    <name type="scientific">Tetranychus urticae</name>
    <name type="common">Two-spotted spider mite</name>
    <dbReference type="NCBI Taxonomy" id="32264"/>
    <lineage>
        <taxon>Eukaryota</taxon>
        <taxon>Metazoa</taxon>
        <taxon>Ecdysozoa</taxon>
        <taxon>Arthropoda</taxon>
        <taxon>Chelicerata</taxon>
        <taxon>Arachnida</taxon>
        <taxon>Acari</taxon>
        <taxon>Acariformes</taxon>
        <taxon>Trombidiformes</taxon>
        <taxon>Prostigmata</taxon>
        <taxon>Eleutherengona</taxon>
        <taxon>Raphignathae</taxon>
        <taxon>Tetranychoidea</taxon>
        <taxon>Tetranychidae</taxon>
        <taxon>Tetranychus</taxon>
    </lineage>
</organism>
<reference evidence="2" key="1">
    <citation type="submission" date="2011-08" db="EMBL/GenBank/DDBJ databases">
        <authorList>
            <person name="Rombauts S."/>
        </authorList>
    </citation>
    <scope>NUCLEOTIDE SEQUENCE</scope>
    <source>
        <strain evidence="2">London</strain>
    </source>
</reference>
<sequence length="20" mass="2318">MFCMESIIGKPWSCFCNCFA</sequence>
<dbReference type="Proteomes" id="UP000015104">
    <property type="component" value="Unassembled WGS sequence"/>
</dbReference>
<evidence type="ECO:0000313" key="1">
    <source>
        <dbReference type="EnsemblMetazoa" id="tetur20g03220.1"/>
    </source>
</evidence>
<keyword evidence="2" id="KW-1185">Reference proteome</keyword>